<dbReference type="Gene3D" id="1.10.760.10">
    <property type="entry name" value="Cytochrome c-like domain"/>
    <property type="match status" value="1"/>
</dbReference>
<keyword evidence="2 4" id="KW-0479">Metal-binding</keyword>
<dbReference type="SUPFAM" id="SSF52266">
    <property type="entry name" value="SGNH hydrolase"/>
    <property type="match status" value="1"/>
</dbReference>
<dbReference type="PANTHER" id="PTHR33546:SF1">
    <property type="entry name" value="LARGE, MULTIFUNCTIONAL SECRETED PROTEIN"/>
    <property type="match status" value="1"/>
</dbReference>
<dbReference type="Proteomes" id="UP000590740">
    <property type="component" value="Unassembled WGS sequence"/>
</dbReference>
<proteinExistence type="predicted"/>
<dbReference type="InterPro" id="IPR013428">
    <property type="entry name" value="Membrane-bound_put_N"/>
</dbReference>
<dbReference type="InterPro" id="IPR011989">
    <property type="entry name" value="ARM-like"/>
</dbReference>
<evidence type="ECO:0000256" key="1">
    <source>
        <dbReference type="ARBA" id="ARBA00022617"/>
    </source>
</evidence>
<accession>A0A7W7YAD9</accession>
<dbReference type="Gene3D" id="3.40.50.1110">
    <property type="entry name" value="SGNH hydrolase"/>
    <property type="match status" value="1"/>
</dbReference>
<feature type="signal peptide" evidence="6">
    <location>
        <begin position="1"/>
        <end position="19"/>
    </location>
</feature>
<feature type="chain" id="PRO_5031014275" evidence="6">
    <location>
        <begin position="20"/>
        <end position="1391"/>
    </location>
</feature>
<dbReference type="InterPro" id="IPR009056">
    <property type="entry name" value="Cyt_c-like_dom"/>
</dbReference>
<dbReference type="Pfam" id="PF00034">
    <property type="entry name" value="Cytochrom_C"/>
    <property type="match status" value="1"/>
</dbReference>
<keyword evidence="1 4" id="KW-0349">Heme</keyword>
<evidence type="ECO:0000256" key="6">
    <source>
        <dbReference type="SAM" id="SignalP"/>
    </source>
</evidence>
<sequence length="1391" mass="153473">MKQLLFTLALLGSALSAHAQEYLEVAANPVGAGKGKKIVLVAGDEEYRTEESMPMLAKILAKTHGFNCIVLFSTDEKGGFIDPNNQKNIRGTEVIDDADLLIIGTRFRQLPDESLAHFAKFLNAGKPVIGFRTATHAFTGNAKTGDFKWSEFGLKILGEKWVSHHGQHKKEGTRSVVVEANGKNEILSGVGEIFCTTDVYGAPDVKPESDTILLRGAVTESLDPKSKAVAGAKNEPMQPIAWLHDYTSPDGKAKGRSFCTTMGASMDYTDENLRRLIVNAVHSLLKLPVPAKADVAFIDPFKPSAYGFIKDSAYFKQRNLKPGDFATGSSPSMGTPDEKSKQATAKKTEEVKAPHQPTAEPAAATTARAQAVAPPEKGEHIVLIGNGLAERDTWYSQIETELQLRYPDRELFFRNMGHVGDTPGFRPHPSRASQWAFPGAEKFHPDKTIHNGQGFFSTPDQWLTHLKADTIVAFFGYNESFDGPSKVGNFEAELDAWVVHTLSKAYNGKAAPRVVLVSPIAYENQSAKRDLPKGDVENANLLLYAGAIEKVAKKHGLTYVDLFTPTKEIEAKGGEFFTTGGFIPTEKGYEEIGKLLATGLYGHASHESKADPKLVREAVKEKDWFWNTDYNILNGVHAHGRRYNPYGPQNYPDEVQKSREMTVLRDGLIHAVATSKTTSLKVDDSKTHVLPPVPTNYVPSVKNGSEKYLYGEEALKSLTVPEGYKVELFASEKEFPNLANPMQMSFDNKGRLWVATMPTYPHYRPGDAMPDDKILIYEDTNGDGKADKETVFADKLHLPIGFEFTPEGVYVTQEPNLVLLRDTNGDDKADSMEIVLGGFDTHDTHHAISAFTADPSGAFILCEGVFLHSNVETPYGPVRCVDGGFFRYSPQRGMLERTIQMSIPNPWGFVFDQWGQDFLLHTSGTTMNWALPVEVKPTFGSKTPSAPDLVPDGHKVRPTSGLEIVSSRHFPDEVQGDLIYCNAIGFLGIKQVKIEDNGTGWKTAHRHDLLTSKDGNFRPVDLEFAPDGSLYVIDWHNVLIGHMQHNARDPLRDHVHGRIYRITYPGRPLVKPVPVAGAPLKTLLEDLKEPELRTRYRARRELRARDAKEVLPAIKTWAADQKETHAKLEALWVTWGLNEADEGLLREMLASSDFHARAAAVRVLRYNTHRIADHVALLEKAAADEHGRVRLEAVVAASWLPNIPAAKNIVAIAAKLPQDDWNKAAIKTAADRLAGVAETVKPEHPVVPAPAYLSDAAKKQFKLGQEIYNREGHCVTCHQPNGAGLDPAFPSIVNSPWVTTDRDRLIKIVMYGLMGPIKVGGKEYNGQVPMTPFGGMLKDEEIASVLTFVRNHFGNKADPVTAAEVKAVRDASAGRMMLFTTDELLKLHPMK</sequence>
<dbReference type="SUPFAM" id="SSF46626">
    <property type="entry name" value="Cytochrome c"/>
    <property type="match status" value="1"/>
</dbReference>
<feature type="region of interest" description="Disordered" evidence="5">
    <location>
        <begin position="324"/>
        <end position="374"/>
    </location>
</feature>
<reference evidence="8 9" key="1">
    <citation type="submission" date="2020-08" db="EMBL/GenBank/DDBJ databases">
        <title>Genomic Encyclopedia of Type Strains, Phase IV (KMG-IV): sequencing the most valuable type-strain genomes for metagenomic binning, comparative biology and taxonomic classification.</title>
        <authorList>
            <person name="Goeker M."/>
        </authorList>
    </citation>
    <scope>NUCLEOTIDE SEQUENCE [LARGE SCALE GENOMIC DNA]</scope>
    <source>
        <strain evidence="8 9">DSM 12252</strain>
    </source>
</reference>
<comment type="caution">
    <text evidence="8">The sequence shown here is derived from an EMBL/GenBank/DDBJ whole genome shotgun (WGS) entry which is preliminary data.</text>
</comment>
<keyword evidence="6" id="KW-0732">Signal</keyword>
<dbReference type="SUPFAM" id="SSF52317">
    <property type="entry name" value="Class I glutamine amidotransferase-like"/>
    <property type="match status" value="1"/>
</dbReference>
<dbReference type="GO" id="GO:0020037">
    <property type="term" value="F:heme binding"/>
    <property type="evidence" value="ECO:0007669"/>
    <property type="project" value="InterPro"/>
</dbReference>
<dbReference type="InterPro" id="IPR055557">
    <property type="entry name" value="DUF7133"/>
</dbReference>
<dbReference type="GO" id="GO:0016788">
    <property type="term" value="F:hydrolase activity, acting on ester bonds"/>
    <property type="evidence" value="ECO:0007669"/>
    <property type="project" value="UniProtKB-ARBA"/>
</dbReference>
<feature type="compositionally biased region" description="Basic and acidic residues" evidence="5">
    <location>
        <begin position="336"/>
        <end position="353"/>
    </location>
</feature>
<organism evidence="8 9">
    <name type="scientific">Prosthecobacter vanneervenii</name>
    <dbReference type="NCBI Taxonomy" id="48466"/>
    <lineage>
        <taxon>Bacteria</taxon>
        <taxon>Pseudomonadati</taxon>
        <taxon>Verrucomicrobiota</taxon>
        <taxon>Verrucomicrobiia</taxon>
        <taxon>Verrucomicrobiales</taxon>
        <taxon>Verrucomicrobiaceae</taxon>
        <taxon>Prosthecobacter</taxon>
    </lineage>
</organism>
<gene>
    <name evidence="8" type="ORF">HNQ65_002155</name>
</gene>
<dbReference type="Gene3D" id="2.120.10.30">
    <property type="entry name" value="TolB, C-terminal domain"/>
    <property type="match status" value="1"/>
</dbReference>
<evidence type="ECO:0000256" key="4">
    <source>
        <dbReference type="PROSITE-ProRule" id="PRU00433"/>
    </source>
</evidence>
<evidence type="ECO:0000256" key="3">
    <source>
        <dbReference type="ARBA" id="ARBA00023004"/>
    </source>
</evidence>
<dbReference type="RefSeq" id="WP_184339498.1">
    <property type="nucleotide sequence ID" value="NZ_JACHIG010000004.1"/>
</dbReference>
<dbReference type="InterPro" id="IPR011042">
    <property type="entry name" value="6-blade_b-propeller_TolB-like"/>
</dbReference>
<evidence type="ECO:0000313" key="8">
    <source>
        <dbReference type="EMBL" id="MBB5032573.1"/>
    </source>
</evidence>
<dbReference type="InterPro" id="IPR036514">
    <property type="entry name" value="SGNH_hydro_sf"/>
</dbReference>
<evidence type="ECO:0000256" key="2">
    <source>
        <dbReference type="ARBA" id="ARBA00022723"/>
    </source>
</evidence>
<evidence type="ECO:0000313" key="9">
    <source>
        <dbReference type="Proteomes" id="UP000590740"/>
    </source>
</evidence>
<feature type="domain" description="Cytochrome c" evidence="7">
    <location>
        <begin position="1259"/>
        <end position="1353"/>
    </location>
</feature>
<evidence type="ECO:0000259" key="7">
    <source>
        <dbReference type="PROSITE" id="PS51007"/>
    </source>
</evidence>
<dbReference type="CDD" id="cd01834">
    <property type="entry name" value="SGNH_hydrolase_like_2"/>
    <property type="match status" value="1"/>
</dbReference>
<keyword evidence="9" id="KW-1185">Reference proteome</keyword>
<dbReference type="SUPFAM" id="SSF63829">
    <property type="entry name" value="Calcium-dependent phosphotriesterase"/>
    <property type="match status" value="1"/>
</dbReference>
<keyword evidence="3 4" id="KW-0408">Iron</keyword>
<dbReference type="InterPro" id="IPR036909">
    <property type="entry name" value="Cyt_c-like_dom_sf"/>
</dbReference>
<dbReference type="InterPro" id="IPR029062">
    <property type="entry name" value="Class_I_gatase-like"/>
</dbReference>
<protein>
    <submittedName>
        <fullName evidence="8">Mono/diheme cytochrome c family protein/glucose/arabinose dehydrogenase</fullName>
    </submittedName>
</protein>
<evidence type="ECO:0000256" key="5">
    <source>
        <dbReference type="SAM" id="MobiDB-lite"/>
    </source>
</evidence>
<dbReference type="Gene3D" id="3.40.50.880">
    <property type="match status" value="1"/>
</dbReference>
<feature type="compositionally biased region" description="Low complexity" evidence="5">
    <location>
        <begin position="354"/>
        <end position="374"/>
    </location>
</feature>
<dbReference type="Pfam" id="PF23500">
    <property type="entry name" value="DUF7133"/>
    <property type="match status" value="1"/>
</dbReference>
<dbReference type="GO" id="GO:0046872">
    <property type="term" value="F:metal ion binding"/>
    <property type="evidence" value="ECO:0007669"/>
    <property type="project" value="UniProtKB-KW"/>
</dbReference>
<dbReference type="PANTHER" id="PTHR33546">
    <property type="entry name" value="LARGE, MULTIFUNCTIONAL SECRETED PROTEIN-RELATED"/>
    <property type="match status" value="1"/>
</dbReference>
<dbReference type="PROSITE" id="PS51007">
    <property type="entry name" value="CYTC"/>
    <property type="match status" value="1"/>
</dbReference>
<dbReference type="SUPFAM" id="SSF48371">
    <property type="entry name" value="ARM repeat"/>
    <property type="match status" value="1"/>
</dbReference>
<dbReference type="InterPro" id="IPR016024">
    <property type="entry name" value="ARM-type_fold"/>
</dbReference>
<dbReference type="GO" id="GO:0009055">
    <property type="term" value="F:electron transfer activity"/>
    <property type="evidence" value="ECO:0007669"/>
    <property type="project" value="InterPro"/>
</dbReference>
<name>A0A7W7YAD9_9BACT</name>
<dbReference type="NCBIfam" id="TIGR02604">
    <property type="entry name" value="Piru_Ver_Nterm"/>
    <property type="match status" value="1"/>
</dbReference>
<dbReference type="Gene3D" id="1.25.10.10">
    <property type="entry name" value="Leucine-rich Repeat Variant"/>
    <property type="match status" value="1"/>
</dbReference>
<dbReference type="EMBL" id="JACHIG010000004">
    <property type="protein sequence ID" value="MBB5032573.1"/>
    <property type="molecule type" value="Genomic_DNA"/>
</dbReference>